<keyword evidence="3" id="KW-0328">Glycosyltransferase</keyword>
<evidence type="ECO:0000313" key="6">
    <source>
        <dbReference type="EMBL" id="KAF7633774.1"/>
    </source>
</evidence>
<accession>A0A8S9ZKW3</accession>
<evidence type="ECO:0000256" key="4">
    <source>
        <dbReference type="ARBA" id="ARBA00022679"/>
    </source>
</evidence>
<dbReference type="PANTHER" id="PTHR48043:SF145">
    <property type="entry name" value="FI06409P-RELATED"/>
    <property type="match status" value="1"/>
</dbReference>
<keyword evidence="4" id="KW-0808">Transferase</keyword>
<dbReference type="InterPro" id="IPR050271">
    <property type="entry name" value="UDP-glycosyltransferase"/>
</dbReference>
<proteinExistence type="inferred from homology"/>
<comment type="similarity">
    <text evidence="1">Belongs to the UDP-glycosyltransferase family.</text>
</comment>
<dbReference type="Pfam" id="PF00201">
    <property type="entry name" value="UDPGT"/>
    <property type="match status" value="1"/>
</dbReference>
<comment type="caution">
    <text evidence="6">The sequence shown here is derived from an EMBL/GenBank/DDBJ whole genome shotgun (WGS) entry which is preliminary data.</text>
</comment>
<protein>
    <recommendedName>
        <fullName evidence="2">glucuronosyltransferase</fullName>
        <ecNumber evidence="2">2.4.1.17</ecNumber>
    </recommendedName>
</protein>
<dbReference type="Proteomes" id="UP000605970">
    <property type="component" value="Unassembled WGS sequence"/>
</dbReference>
<dbReference type="SUPFAM" id="SSF53756">
    <property type="entry name" value="UDP-Glycosyltransferase/glycogen phosphorylase"/>
    <property type="match status" value="1"/>
</dbReference>
<dbReference type="EC" id="2.4.1.17" evidence="2"/>
<reference evidence="6" key="1">
    <citation type="journal article" date="2020" name="Ecol. Evol.">
        <title>Genome structure and content of the rice root-knot nematode (Meloidogyne graminicola).</title>
        <authorList>
            <person name="Phan N.T."/>
            <person name="Danchin E.G.J."/>
            <person name="Klopp C."/>
            <person name="Perfus-Barbeoch L."/>
            <person name="Kozlowski D.K."/>
            <person name="Koutsovoulos G.D."/>
            <person name="Lopez-Roques C."/>
            <person name="Bouchez O."/>
            <person name="Zahm M."/>
            <person name="Besnard G."/>
            <person name="Bellafiore S."/>
        </authorList>
    </citation>
    <scope>NUCLEOTIDE SEQUENCE</scope>
    <source>
        <strain evidence="6">VN-18</strain>
    </source>
</reference>
<evidence type="ECO:0000256" key="1">
    <source>
        <dbReference type="ARBA" id="ARBA00009995"/>
    </source>
</evidence>
<organism evidence="6 7">
    <name type="scientific">Meloidogyne graminicola</name>
    <dbReference type="NCBI Taxonomy" id="189291"/>
    <lineage>
        <taxon>Eukaryota</taxon>
        <taxon>Metazoa</taxon>
        <taxon>Ecdysozoa</taxon>
        <taxon>Nematoda</taxon>
        <taxon>Chromadorea</taxon>
        <taxon>Rhabditida</taxon>
        <taxon>Tylenchina</taxon>
        <taxon>Tylenchomorpha</taxon>
        <taxon>Tylenchoidea</taxon>
        <taxon>Meloidogynidae</taxon>
        <taxon>Meloidogyninae</taxon>
        <taxon>Meloidogyne</taxon>
    </lineage>
</organism>
<dbReference type="EMBL" id="JABEBT010000070">
    <property type="protein sequence ID" value="KAF7633774.1"/>
    <property type="molecule type" value="Genomic_DNA"/>
</dbReference>
<keyword evidence="7" id="KW-1185">Reference proteome</keyword>
<dbReference type="AlphaFoldDB" id="A0A8S9ZKW3"/>
<dbReference type="InterPro" id="IPR002213">
    <property type="entry name" value="UDP_glucos_trans"/>
</dbReference>
<gene>
    <name evidence="6" type="ORF">Mgra_00006842</name>
</gene>
<evidence type="ECO:0000256" key="2">
    <source>
        <dbReference type="ARBA" id="ARBA00012544"/>
    </source>
</evidence>
<dbReference type="Gene3D" id="3.40.50.2000">
    <property type="entry name" value="Glycogen Phosphorylase B"/>
    <property type="match status" value="1"/>
</dbReference>
<evidence type="ECO:0000256" key="3">
    <source>
        <dbReference type="ARBA" id="ARBA00022676"/>
    </source>
</evidence>
<name>A0A8S9ZKW3_9BILA</name>
<dbReference type="GO" id="GO:0015020">
    <property type="term" value="F:glucuronosyltransferase activity"/>
    <property type="evidence" value="ECO:0007669"/>
    <property type="project" value="UniProtKB-EC"/>
</dbReference>
<evidence type="ECO:0000256" key="5">
    <source>
        <dbReference type="ARBA" id="ARBA00047475"/>
    </source>
</evidence>
<dbReference type="OrthoDB" id="416356at2759"/>
<dbReference type="PANTHER" id="PTHR48043">
    <property type="entry name" value="EG:EG0003.4 PROTEIN-RELATED"/>
    <property type="match status" value="1"/>
</dbReference>
<sequence>MAEVEETIGPFLVFHQLGIENTFNASPSVLLTQHLQFLGIDVTNLKIPKWTSSIQNSTGFRKTLWTDKRKKYYKNKHENLNNDEKEQMSSGLYNLIKFINEQNIQNYNIPSSLIDLYKNIKYHFVNQISLTNFEEFPKNKKIIYIGGFHVEYEQILTKKRKFNKKHNPCVIFVSFGTVNVDGGLEFKYLEIMLNVFKNYKACYFRVRINNPYIIKQFENEENIKFLDGIVKQQEILAEENTKLFIFHCGMNSFIEAVYAGIPFICIPASGDQLYISSLVEHLGIGIYLRHYYYDQDVNFISNFEFELHNAIINTIEKK</sequence>
<evidence type="ECO:0000313" key="7">
    <source>
        <dbReference type="Proteomes" id="UP000605970"/>
    </source>
</evidence>
<comment type="catalytic activity">
    <reaction evidence="5">
        <text>glucuronate acceptor + UDP-alpha-D-glucuronate = acceptor beta-D-glucuronoside + UDP + H(+)</text>
        <dbReference type="Rhea" id="RHEA:21032"/>
        <dbReference type="ChEBI" id="CHEBI:15378"/>
        <dbReference type="ChEBI" id="CHEBI:58052"/>
        <dbReference type="ChEBI" id="CHEBI:58223"/>
        <dbReference type="ChEBI" id="CHEBI:132367"/>
        <dbReference type="ChEBI" id="CHEBI:132368"/>
        <dbReference type="EC" id="2.4.1.17"/>
    </reaction>
</comment>